<dbReference type="Gene3D" id="2.170.190.11">
    <property type="entry name" value="Molybdopterin biosynthesis moea protein, domain 3"/>
    <property type="match status" value="1"/>
</dbReference>
<dbReference type="Gene3D" id="3.40.980.10">
    <property type="entry name" value="MoaB/Mog-like domain"/>
    <property type="match status" value="1"/>
</dbReference>
<keyword evidence="7 12" id="KW-0479">Metal-binding</keyword>
<dbReference type="InterPro" id="IPR038987">
    <property type="entry name" value="MoeA-like"/>
</dbReference>
<dbReference type="NCBIfam" id="NF045515">
    <property type="entry name" value="Glp_gephyrin"/>
    <property type="match status" value="1"/>
</dbReference>
<dbReference type="PANTHER" id="PTHR10192:SF5">
    <property type="entry name" value="GEPHYRIN"/>
    <property type="match status" value="1"/>
</dbReference>
<dbReference type="SUPFAM" id="SSF63867">
    <property type="entry name" value="MoeA C-terminal domain-like"/>
    <property type="match status" value="1"/>
</dbReference>
<keyword evidence="12" id="KW-0547">Nucleotide-binding</keyword>
<evidence type="ECO:0000256" key="9">
    <source>
        <dbReference type="ARBA" id="ARBA00023134"/>
    </source>
</evidence>
<dbReference type="CDD" id="cd00887">
    <property type="entry name" value="MoeA"/>
    <property type="match status" value="1"/>
</dbReference>
<keyword evidence="5" id="KW-0500">Molybdenum</keyword>
<comment type="cofactor">
    <cofactor evidence="1 12">
        <name>Mg(2+)</name>
        <dbReference type="ChEBI" id="CHEBI:18420"/>
    </cofactor>
</comment>
<evidence type="ECO:0000256" key="3">
    <source>
        <dbReference type="ARBA" id="ARBA00005046"/>
    </source>
</evidence>
<dbReference type="Pfam" id="PF00994">
    <property type="entry name" value="MoCF_biosynth"/>
    <property type="match status" value="1"/>
</dbReference>
<evidence type="ECO:0000313" key="16">
    <source>
        <dbReference type="Proteomes" id="UP000474565"/>
    </source>
</evidence>
<evidence type="ECO:0000256" key="2">
    <source>
        <dbReference type="ARBA" id="ARBA00002901"/>
    </source>
</evidence>
<dbReference type="EC" id="2.7.7.77" evidence="12"/>
<feature type="binding site" evidence="12">
    <location>
        <position position="103"/>
    </location>
    <ligand>
        <name>Mg(2+)</name>
        <dbReference type="ChEBI" id="CHEBI:18420"/>
    </ligand>
</feature>
<comment type="subcellular location">
    <subcellularLocation>
        <location evidence="12">Cytoplasm</location>
    </subcellularLocation>
</comment>
<protein>
    <recommendedName>
        <fullName evidence="12">Molybdenum cofactor guanylyltransferase</fullName>
        <shortName evidence="12">MoCo guanylyltransferase</shortName>
        <ecNumber evidence="12">2.7.7.77</ecNumber>
    </recommendedName>
    <alternativeName>
        <fullName evidence="12">GTP:molybdopterin guanylyltransferase</fullName>
    </alternativeName>
    <alternativeName>
        <fullName evidence="12">Mo-MPT guanylyltransferase</fullName>
    </alternativeName>
    <alternativeName>
        <fullName evidence="12">Molybdopterin guanylyltransferase</fullName>
    </alternativeName>
    <alternativeName>
        <fullName evidence="12">Molybdopterin-guanine dinucleotide synthase</fullName>
        <shortName evidence="12">MGD synthase</shortName>
    </alternativeName>
</protein>
<dbReference type="InterPro" id="IPR013482">
    <property type="entry name" value="Molybde_CF_guanTrfase"/>
</dbReference>
<dbReference type="RefSeq" id="WP_161019880.1">
    <property type="nucleotide sequence ID" value="NZ_WWCP01000015.1"/>
</dbReference>
<feature type="region of interest" description="Disordered" evidence="13">
    <location>
        <begin position="206"/>
        <end position="225"/>
    </location>
</feature>
<dbReference type="InterPro" id="IPR036688">
    <property type="entry name" value="MoeA_C_domain_IV_sf"/>
</dbReference>
<dbReference type="SUPFAM" id="SSF63882">
    <property type="entry name" value="MoeA N-terminal region -like"/>
    <property type="match status" value="1"/>
</dbReference>
<dbReference type="NCBIfam" id="TIGR00177">
    <property type="entry name" value="molyb_syn"/>
    <property type="match status" value="1"/>
</dbReference>
<dbReference type="SUPFAM" id="SSF53448">
    <property type="entry name" value="Nucleotide-diphospho-sugar transferases"/>
    <property type="match status" value="1"/>
</dbReference>
<evidence type="ECO:0000256" key="6">
    <source>
        <dbReference type="ARBA" id="ARBA00022679"/>
    </source>
</evidence>
<dbReference type="InterPro" id="IPR005110">
    <property type="entry name" value="MoeA_linker/N"/>
</dbReference>
<dbReference type="InterPro" id="IPR036425">
    <property type="entry name" value="MoaB/Mog-like_dom_sf"/>
</dbReference>
<comment type="catalytic activity">
    <reaction evidence="11">
        <text>adenylyl-molybdopterin + molybdate = Mo-molybdopterin + AMP + H(+)</text>
        <dbReference type="Rhea" id="RHEA:35047"/>
        <dbReference type="ChEBI" id="CHEBI:15378"/>
        <dbReference type="ChEBI" id="CHEBI:36264"/>
        <dbReference type="ChEBI" id="CHEBI:62727"/>
        <dbReference type="ChEBI" id="CHEBI:71302"/>
        <dbReference type="ChEBI" id="CHEBI:456215"/>
        <dbReference type="EC" id="2.10.1.1"/>
    </reaction>
</comment>
<evidence type="ECO:0000256" key="5">
    <source>
        <dbReference type="ARBA" id="ARBA00022505"/>
    </source>
</evidence>
<dbReference type="GO" id="GO:0006777">
    <property type="term" value="P:Mo-molybdopterin cofactor biosynthetic process"/>
    <property type="evidence" value="ECO:0007669"/>
    <property type="project" value="UniProtKB-KW"/>
</dbReference>
<dbReference type="InterPro" id="IPR005111">
    <property type="entry name" value="MoeA_C_domain_IV"/>
</dbReference>
<comment type="pathway">
    <text evidence="3">Cofactor biosynthesis; molybdopterin biosynthesis.</text>
</comment>
<dbReference type="Pfam" id="PF03453">
    <property type="entry name" value="MoeA_N"/>
    <property type="match status" value="1"/>
</dbReference>
<dbReference type="FunFam" id="3.40.980.10:FF:000004">
    <property type="entry name" value="Molybdopterin molybdenumtransferase"/>
    <property type="match status" value="1"/>
</dbReference>
<evidence type="ECO:0000256" key="12">
    <source>
        <dbReference type="HAMAP-Rule" id="MF_00316"/>
    </source>
</evidence>
<evidence type="ECO:0000256" key="11">
    <source>
        <dbReference type="ARBA" id="ARBA00047317"/>
    </source>
</evidence>
<dbReference type="PANTHER" id="PTHR10192">
    <property type="entry name" value="MOLYBDOPTERIN BIOSYNTHESIS PROTEIN"/>
    <property type="match status" value="1"/>
</dbReference>
<keyword evidence="8 12" id="KW-0460">Magnesium</keyword>
<evidence type="ECO:0000256" key="4">
    <source>
        <dbReference type="ARBA" id="ARBA00010763"/>
    </source>
</evidence>
<feature type="binding site" evidence="12">
    <location>
        <position position="53"/>
    </location>
    <ligand>
        <name>GTP</name>
        <dbReference type="ChEBI" id="CHEBI:37565"/>
    </ligand>
</feature>
<comment type="domain">
    <text evidence="12">The N-terminal domain determines nucleotide recognition and specific binding, while the C-terminal domain determines the specific binding to the target protein.</text>
</comment>
<evidence type="ECO:0000313" key="15">
    <source>
        <dbReference type="EMBL" id="MYM83016.1"/>
    </source>
</evidence>
<organism evidence="15 16">
    <name type="scientific">Duganella lactea</name>
    <dbReference type="NCBI Taxonomy" id="2692173"/>
    <lineage>
        <taxon>Bacteria</taxon>
        <taxon>Pseudomonadati</taxon>
        <taxon>Pseudomonadota</taxon>
        <taxon>Betaproteobacteria</taxon>
        <taxon>Burkholderiales</taxon>
        <taxon>Oxalobacteraceae</taxon>
        <taxon>Telluria group</taxon>
        <taxon>Duganella</taxon>
    </lineage>
</organism>
<evidence type="ECO:0000256" key="1">
    <source>
        <dbReference type="ARBA" id="ARBA00001946"/>
    </source>
</evidence>
<comment type="caution">
    <text evidence="15">The sequence shown here is derived from an EMBL/GenBank/DDBJ whole genome shotgun (WGS) entry which is preliminary data.</text>
</comment>
<dbReference type="SUPFAM" id="SSF53218">
    <property type="entry name" value="Molybdenum cofactor biosynthesis proteins"/>
    <property type="match status" value="1"/>
</dbReference>
<dbReference type="InterPro" id="IPR029044">
    <property type="entry name" value="Nucleotide-diphossugar_trans"/>
</dbReference>
<dbReference type="NCBIfam" id="TIGR02665">
    <property type="entry name" value="molyb_mobA"/>
    <property type="match status" value="1"/>
</dbReference>
<sequence length="637" mass="67476">MSLKSKVTGLILAGGRGTRMGRVDKGLQPFRGSTLVAHVLARLAPQVSSLAVNANRNLPQYQAVAGESPVLPDYLDGFAGPLAGLQVGLQFCPTALLLTVPCDSPFFPLDMAERLHAAMEAESADLAMAVTMERDPEQPDAAPFRQPHPVFSLVKTSVLPQLEAYLDTGARRMEGFYKSLRVAEVLFDDSAAFGNINTLEDLQQHERAAATAPAPAPVPARAHDSDPTALAVGEARRLICARVTPVEATEKLSLLNALDRVLAEDIISPINVPAYDNSAMDGYALRGADLPAEGASATFKTIGIAYAGHPFTQAPQAGECVRIMTGAAIPPGCDSVLPQELATSIDGDQITIAHNAIRAGANLRRAGEDLRAGGIAIAQGKLLRPADLGLVASLGIGEVTVRRKLKVAFFSTGDELRSLGEPLEDGCVYDSNRYTLFGMLQRLGCDVIDMGVVRDDPQALEAALRMAAKQADAIITSGGVSEGAADYTRDIMALLGDVAFWKLAMRPGRPLAFGKVQTAQDSAWLFGLPGNPVAVMVSFYLFARPALLRMMGTDSTLPTMQARATQAIRKRPGRTEYQRGIVSTAEDGTPQVRLTGAQGSGILSSMTEANCIVVLHHDQAGVAAGQMVDVMLFDGLV</sequence>
<dbReference type="Pfam" id="PF12804">
    <property type="entry name" value="NTP_transf_3"/>
    <property type="match status" value="1"/>
</dbReference>
<keyword evidence="9 12" id="KW-0342">GTP-binding</keyword>
<dbReference type="GO" id="GO:0046872">
    <property type="term" value="F:metal ion binding"/>
    <property type="evidence" value="ECO:0007669"/>
    <property type="project" value="UniProtKB-KW"/>
</dbReference>
<feature type="binding site" evidence="12">
    <location>
        <position position="73"/>
    </location>
    <ligand>
        <name>GTP</name>
        <dbReference type="ChEBI" id="CHEBI:37565"/>
    </ligand>
</feature>
<evidence type="ECO:0000256" key="13">
    <source>
        <dbReference type="SAM" id="MobiDB-lite"/>
    </source>
</evidence>
<keyword evidence="6 12" id="KW-0808">Transferase</keyword>
<keyword evidence="12" id="KW-0963">Cytoplasm</keyword>
<dbReference type="Pfam" id="PF03454">
    <property type="entry name" value="MoeA_C"/>
    <property type="match status" value="1"/>
</dbReference>
<proteinExistence type="inferred from homology"/>
<dbReference type="EMBL" id="WWCP01000015">
    <property type="protein sequence ID" value="MYM83016.1"/>
    <property type="molecule type" value="Genomic_DNA"/>
</dbReference>
<dbReference type="GO" id="GO:0005829">
    <property type="term" value="C:cytosol"/>
    <property type="evidence" value="ECO:0007669"/>
    <property type="project" value="TreeGrafter"/>
</dbReference>
<dbReference type="Gene3D" id="3.90.105.10">
    <property type="entry name" value="Molybdopterin biosynthesis moea protein, domain 2"/>
    <property type="match status" value="1"/>
</dbReference>
<gene>
    <name evidence="12 15" type="primary">mobA</name>
    <name evidence="15" type="ORF">GTP44_13755</name>
</gene>
<evidence type="ECO:0000256" key="7">
    <source>
        <dbReference type="ARBA" id="ARBA00022723"/>
    </source>
</evidence>
<dbReference type="HAMAP" id="MF_00316">
    <property type="entry name" value="MobA"/>
    <property type="match status" value="1"/>
</dbReference>
<comment type="similarity">
    <text evidence="12">Belongs to the MobA family.</text>
</comment>
<feature type="binding site" evidence="12">
    <location>
        <position position="103"/>
    </location>
    <ligand>
        <name>GTP</name>
        <dbReference type="ChEBI" id="CHEBI:37565"/>
    </ligand>
</feature>
<dbReference type="Gene3D" id="2.40.340.10">
    <property type="entry name" value="MoeA, C-terminal, domain IV"/>
    <property type="match status" value="1"/>
</dbReference>
<dbReference type="SMART" id="SM00852">
    <property type="entry name" value="MoCF_biosynth"/>
    <property type="match status" value="1"/>
</dbReference>
<reference evidence="15 16" key="1">
    <citation type="submission" date="2019-12" db="EMBL/GenBank/DDBJ databases">
        <title>Novel species isolated from a subtropical stream in China.</title>
        <authorList>
            <person name="Lu H."/>
        </authorList>
    </citation>
    <scope>NUCLEOTIDE SEQUENCE [LARGE SCALE GENOMIC DNA]</scope>
    <source>
        <strain evidence="15 16">FT50W</strain>
    </source>
</reference>
<evidence type="ECO:0000256" key="10">
    <source>
        <dbReference type="ARBA" id="ARBA00023150"/>
    </source>
</evidence>
<dbReference type="UniPathway" id="UPA00344"/>
<dbReference type="GO" id="GO:0061603">
    <property type="term" value="F:molybdenum cofactor guanylyltransferase activity"/>
    <property type="evidence" value="ECO:0007669"/>
    <property type="project" value="UniProtKB-EC"/>
</dbReference>
<comment type="similarity">
    <text evidence="4">Belongs to the MoeA family.</text>
</comment>
<comment type="function">
    <text evidence="2">Catalyzes the insertion of molybdate into adenylated molybdopterin with the concomitant release of AMP.</text>
</comment>
<evidence type="ECO:0000256" key="8">
    <source>
        <dbReference type="ARBA" id="ARBA00022842"/>
    </source>
</evidence>
<keyword evidence="10 12" id="KW-0501">Molybdenum cofactor biosynthesis</keyword>
<accession>A0A6L8MMF1</accession>
<evidence type="ECO:0000259" key="14">
    <source>
        <dbReference type="SMART" id="SM00852"/>
    </source>
</evidence>
<dbReference type="GO" id="GO:0061599">
    <property type="term" value="F:molybdopterin molybdotransferase activity"/>
    <property type="evidence" value="ECO:0007669"/>
    <property type="project" value="UniProtKB-EC"/>
</dbReference>
<dbReference type="InterPro" id="IPR025877">
    <property type="entry name" value="MobA-like_NTP_Trfase"/>
</dbReference>
<dbReference type="GO" id="GO:0005525">
    <property type="term" value="F:GTP binding"/>
    <property type="evidence" value="ECO:0007669"/>
    <property type="project" value="UniProtKB-UniRule"/>
</dbReference>
<keyword evidence="15" id="KW-0548">Nucleotidyltransferase</keyword>
<dbReference type="InterPro" id="IPR001453">
    <property type="entry name" value="MoaB/Mog_dom"/>
</dbReference>
<dbReference type="InterPro" id="IPR036135">
    <property type="entry name" value="MoeA_linker/N_sf"/>
</dbReference>
<feature type="binding site" evidence="12">
    <location>
        <position position="25"/>
    </location>
    <ligand>
        <name>GTP</name>
        <dbReference type="ChEBI" id="CHEBI:37565"/>
    </ligand>
</feature>
<dbReference type="AlphaFoldDB" id="A0A6L8MMF1"/>
<feature type="binding site" evidence="12">
    <location>
        <begin position="12"/>
        <end position="14"/>
    </location>
    <ligand>
        <name>GTP</name>
        <dbReference type="ChEBI" id="CHEBI:37565"/>
    </ligand>
</feature>
<dbReference type="CDD" id="cd02503">
    <property type="entry name" value="MobA"/>
    <property type="match status" value="1"/>
</dbReference>
<comment type="subunit">
    <text evidence="12">Monomer.</text>
</comment>
<name>A0A6L8MMF1_9BURK</name>
<dbReference type="Proteomes" id="UP000474565">
    <property type="component" value="Unassembled WGS sequence"/>
</dbReference>
<dbReference type="Gene3D" id="3.90.550.10">
    <property type="entry name" value="Spore Coat Polysaccharide Biosynthesis Protein SpsA, Chain A"/>
    <property type="match status" value="1"/>
</dbReference>
<comment type="catalytic activity">
    <reaction evidence="12">
        <text>Mo-molybdopterin + GTP + H(+) = Mo-molybdopterin guanine dinucleotide + diphosphate</text>
        <dbReference type="Rhea" id="RHEA:34243"/>
        <dbReference type="ChEBI" id="CHEBI:15378"/>
        <dbReference type="ChEBI" id="CHEBI:33019"/>
        <dbReference type="ChEBI" id="CHEBI:37565"/>
        <dbReference type="ChEBI" id="CHEBI:71302"/>
        <dbReference type="ChEBI" id="CHEBI:71310"/>
        <dbReference type="EC" id="2.7.7.77"/>
    </reaction>
</comment>
<feature type="domain" description="MoaB/Mog" evidence="14">
    <location>
        <begin position="408"/>
        <end position="549"/>
    </location>
</feature>
<comment type="function">
    <text evidence="12">Transfers a GMP moiety from GTP to Mo-molybdopterin (Mo-MPT) cofactor (Moco or molybdenum cofactor) to form Mo-molybdopterin guanine dinucleotide (Mo-MGD) cofactor.</text>
</comment>